<accession>A0AAV2A2E3</accession>
<reference evidence="1 2" key="1">
    <citation type="submission" date="2024-04" db="EMBL/GenBank/DDBJ databases">
        <authorList>
            <person name="Rising A."/>
            <person name="Reimegard J."/>
            <person name="Sonavane S."/>
            <person name="Akerstrom W."/>
            <person name="Nylinder S."/>
            <person name="Hedman E."/>
            <person name="Kallberg Y."/>
        </authorList>
    </citation>
    <scope>NUCLEOTIDE SEQUENCE [LARGE SCALE GENOMIC DNA]</scope>
</reference>
<dbReference type="AlphaFoldDB" id="A0AAV2A2E3"/>
<organism evidence="1 2">
    <name type="scientific">Larinioides sclopetarius</name>
    <dbReference type="NCBI Taxonomy" id="280406"/>
    <lineage>
        <taxon>Eukaryota</taxon>
        <taxon>Metazoa</taxon>
        <taxon>Ecdysozoa</taxon>
        <taxon>Arthropoda</taxon>
        <taxon>Chelicerata</taxon>
        <taxon>Arachnida</taxon>
        <taxon>Araneae</taxon>
        <taxon>Araneomorphae</taxon>
        <taxon>Entelegynae</taxon>
        <taxon>Araneoidea</taxon>
        <taxon>Araneidae</taxon>
        <taxon>Larinioides</taxon>
    </lineage>
</organism>
<evidence type="ECO:0000313" key="1">
    <source>
        <dbReference type="EMBL" id="CAL1278138.1"/>
    </source>
</evidence>
<gene>
    <name evidence="1" type="ORF">LARSCL_LOCUS9615</name>
</gene>
<name>A0AAV2A2E3_9ARAC</name>
<dbReference type="Proteomes" id="UP001497382">
    <property type="component" value="Unassembled WGS sequence"/>
</dbReference>
<comment type="caution">
    <text evidence="1">The sequence shown here is derived from an EMBL/GenBank/DDBJ whole genome shotgun (WGS) entry which is preliminary data.</text>
</comment>
<evidence type="ECO:0000313" key="2">
    <source>
        <dbReference type="Proteomes" id="UP001497382"/>
    </source>
</evidence>
<sequence length="56" mass="6672">MKLVDKKIKNFIFNLRQDKRKNNDEARFTLGLLPKVNIKNCFGDFYLNQLLTAVFH</sequence>
<dbReference type="EMBL" id="CAXIEN010000109">
    <property type="protein sequence ID" value="CAL1278138.1"/>
    <property type="molecule type" value="Genomic_DNA"/>
</dbReference>
<proteinExistence type="predicted"/>
<keyword evidence="2" id="KW-1185">Reference proteome</keyword>
<protein>
    <submittedName>
        <fullName evidence="1">Uncharacterized protein</fullName>
    </submittedName>
</protein>